<evidence type="ECO:0000256" key="5">
    <source>
        <dbReference type="ARBA" id="ARBA00023136"/>
    </source>
</evidence>
<keyword evidence="4 6" id="KW-1133">Transmembrane helix</keyword>
<comment type="caution">
    <text evidence="8">The sequence shown here is derived from an EMBL/GenBank/DDBJ whole genome shotgun (WGS) entry which is preliminary data.</text>
</comment>
<evidence type="ECO:0000313" key="9">
    <source>
        <dbReference type="Proteomes" id="UP001159427"/>
    </source>
</evidence>
<evidence type="ECO:0000313" key="8">
    <source>
        <dbReference type="EMBL" id="CAH3153631.1"/>
    </source>
</evidence>
<feature type="transmembrane region" description="Helical" evidence="6">
    <location>
        <begin position="79"/>
        <end position="101"/>
    </location>
</feature>
<dbReference type="Proteomes" id="UP001159427">
    <property type="component" value="Unassembled WGS sequence"/>
</dbReference>
<gene>
    <name evidence="8" type="ORF">PEVE_00001180</name>
</gene>
<dbReference type="PROSITE" id="PS50262">
    <property type="entry name" value="G_PROTEIN_RECEP_F1_2"/>
    <property type="match status" value="1"/>
</dbReference>
<dbReference type="SUPFAM" id="SSF81321">
    <property type="entry name" value="Family A G protein-coupled receptor-like"/>
    <property type="match status" value="1"/>
</dbReference>
<dbReference type="Gene3D" id="1.20.1070.10">
    <property type="entry name" value="Rhodopsin 7-helix transmembrane proteins"/>
    <property type="match status" value="1"/>
</dbReference>
<dbReference type="Pfam" id="PF00001">
    <property type="entry name" value="7tm_1"/>
    <property type="match status" value="1"/>
</dbReference>
<dbReference type="PANTHER" id="PTHR22750">
    <property type="entry name" value="G-PROTEIN COUPLED RECEPTOR"/>
    <property type="match status" value="1"/>
</dbReference>
<comment type="subcellular location">
    <subcellularLocation>
        <location evidence="1">Cell membrane</location>
        <topology evidence="1">Multi-pass membrane protein</topology>
    </subcellularLocation>
</comment>
<feature type="transmembrane region" description="Helical" evidence="6">
    <location>
        <begin position="37"/>
        <end position="59"/>
    </location>
</feature>
<evidence type="ECO:0000256" key="6">
    <source>
        <dbReference type="SAM" id="Phobius"/>
    </source>
</evidence>
<keyword evidence="2" id="KW-1003">Cell membrane</keyword>
<dbReference type="InterPro" id="IPR017452">
    <property type="entry name" value="GPCR_Rhodpsn_7TM"/>
</dbReference>
<feature type="domain" description="G-protein coupled receptors family 1 profile" evidence="7">
    <location>
        <begin position="17"/>
        <end position="105"/>
    </location>
</feature>
<keyword evidence="5 6" id="KW-0472">Membrane</keyword>
<dbReference type="InterPro" id="IPR000276">
    <property type="entry name" value="GPCR_Rhodpsn"/>
</dbReference>
<evidence type="ECO:0000259" key="7">
    <source>
        <dbReference type="PROSITE" id="PS50262"/>
    </source>
</evidence>
<evidence type="ECO:0000256" key="1">
    <source>
        <dbReference type="ARBA" id="ARBA00004651"/>
    </source>
</evidence>
<evidence type="ECO:0000256" key="2">
    <source>
        <dbReference type="ARBA" id="ARBA00022475"/>
    </source>
</evidence>
<evidence type="ECO:0000256" key="3">
    <source>
        <dbReference type="ARBA" id="ARBA00022692"/>
    </source>
</evidence>
<evidence type="ECO:0000256" key="4">
    <source>
        <dbReference type="ARBA" id="ARBA00022989"/>
    </source>
</evidence>
<accession>A0ABN8PYP7</accession>
<name>A0ABN8PYP7_9CNID</name>
<reference evidence="8 9" key="1">
    <citation type="submission" date="2022-05" db="EMBL/GenBank/DDBJ databases">
        <authorList>
            <consortium name="Genoscope - CEA"/>
            <person name="William W."/>
        </authorList>
    </citation>
    <scope>NUCLEOTIDE SEQUENCE [LARGE SCALE GENOMIC DNA]</scope>
</reference>
<sequence>MTTCTVNAMMSPVAVVGNALILMAVWKNQSPRTTSYILLGGLAITDLLTGLIVLPFLVASTVIEVNNQLTTSLCLLTGIFLYGISSYRSLVSIFEMTFMSIDRWLHMKRNSMITVKRVYKAYFVMYLLPIPLIAFRLVQSADGCVFLRSDVAEGMWFYSVFLLQRFSASKFFK</sequence>
<keyword evidence="9" id="KW-1185">Reference proteome</keyword>
<organism evidence="8 9">
    <name type="scientific">Porites evermanni</name>
    <dbReference type="NCBI Taxonomy" id="104178"/>
    <lineage>
        <taxon>Eukaryota</taxon>
        <taxon>Metazoa</taxon>
        <taxon>Cnidaria</taxon>
        <taxon>Anthozoa</taxon>
        <taxon>Hexacorallia</taxon>
        <taxon>Scleractinia</taxon>
        <taxon>Fungiina</taxon>
        <taxon>Poritidae</taxon>
        <taxon>Porites</taxon>
    </lineage>
</organism>
<dbReference type="CDD" id="cd00637">
    <property type="entry name" value="7tm_classA_rhodopsin-like"/>
    <property type="match status" value="1"/>
</dbReference>
<feature type="transmembrane region" description="Helical" evidence="6">
    <location>
        <begin position="121"/>
        <end position="139"/>
    </location>
</feature>
<dbReference type="PRINTS" id="PR00237">
    <property type="entry name" value="GPCRRHODOPSN"/>
</dbReference>
<proteinExistence type="predicted"/>
<keyword evidence="3 6" id="KW-0812">Transmembrane</keyword>
<protein>
    <recommendedName>
        <fullName evidence="7">G-protein coupled receptors family 1 profile domain-containing protein</fullName>
    </recommendedName>
</protein>
<dbReference type="EMBL" id="CALNXI010001061">
    <property type="protein sequence ID" value="CAH3153631.1"/>
    <property type="molecule type" value="Genomic_DNA"/>
</dbReference>